<protein>
    <submittedName>
        <fullName evidence="7">Cytochrome P450</fullName>
    </submittedName>
</protein>
<dbReference type="InterPro" id="IPR036396">
    <property type="entry name" value="Cyt_P450_sf"/>
</dbReference>
<evidence type="ECO:0000313" key="8">
    <source>
        <dbReference type="Proteomes" id="UP000315783"/>
    </source>
</evidence>
<evidence type="ECO:0000256" key="5">
    <source>
        <dbReference type="PIRSR" id="PIRSR602401-1"/>
    </source>
</evidence>
<dbReference type="PRINTS" id="PR00385">
    <property type="entry name" value="P450"/>
</dbReference>
<proteinExistence type="inferred from homology"/>
<dbReference type="GO" id="GO:0020037">
    <property type="term" value="F:heme binding"/>
    <property type="evidence" value="ECO:0007669"/>
    <property type="project" value="InterPro"/>
</dbReference>
<dbReference type="OrthoDB" id="4870445at2759"/>
<organism evidence="7 8">
    <name type="scientific">Cordyceps javanica</name>
    <dbReference type="NCBI Taxonomy" id="43265"/>
    <lineage>
        <taxon>Eukaryota</taxon>
        <taxon>Fungi</taxon>
        <taxon>Dikarya</taxon>
        <taxon>Ascomycota</taxon>
        <taxon>Pezizomycotina</taxon>
        <taxon>Sordariomycetes</taxon>
        <taxon>Hypocreomycetidae</taxon>
        <taxon>Hypocreales</taxon>
        <taxon>Cordycipitaceae</taxon>
        <taxon>Cordyceps</taxon>
    </lineage>
</organism>
<evidence type="ECO:0000256" key="1">
    <source>
        <dbReference type="ARBA" id="ARBA00001971"/>
    </source>
</evidence>
<comment type="caution">
    <text evidence="7">The sequence shown here is derived from an EMBL/GenBank/DDBJ whole genome shotgun (WGS) entry which is preliminary data.</text>
</comment>
<keyword evidence="4 5" id="KW-0408">Iron</keyword>
<keyword evidence="8" id="KW-1185">Reference proteome</keyword>
<dbReference type="PRINTS" id="PR00463">
    <property type="entry name" value="EP450I"/>
</dbReference>
<dbReference type="InterPro" id="IPR001128">
    <property type="entry name" value="Cyt_P450"/>
</dbReference>
<dbReference type="InterPro" id="IPR002401">
    <property type="entry name" value="Cyt_P450_E_grp-I"/>
</dbReference>
<dbReference type="AlphaFoldDB" id="A0A545VF20"/>
<keyword evidence="6" id="KW-0503">Monooxygenase</keyword>
<dbReference type="EMBL" id="SPUK01000001">
    <property type="protein sequence ID" value="TQW00323.1"/>
    <property type="molecule type" value="Genomic_DNA"/>
</dbReference>
<comment type="similarity">
    <text evidence="6">Belongs to the cytochrome P450 family.</text>
</comment>
<dbReference type="PANTHER" id="PTHR24305:SF172">
    <property type="entry name" value="P450, PUTATIVE (EUROFUNG)-RELATED"/>
    <property type="match status" value="1"/>
</dbReference>
<feature type="binding site" description="axial binding residue" evidence="5">
    <location>
        <position position="473"/>
    </location>
    <ligand>
        <name>heme</name>
        <dbReference type="ChEBI" id="CHEBI:30413"/>
    </ligand>
    <ligandPart>
        <name>Fe</name>
        <dbReference type="ChEBI" id="CHEBI:18248"/>
    </ligandPart>
</feature>
<keyword evidence="6" id="KW-0560">Oxidoreductase</keyword>
<sequence length="552" mass="61244">MLMFLLVAFLASCILVLGLPILAYFYDAKGFRKYPRQNVFSGLSPLAYGWEVGRPHHRIFNTQRLHARLAKDPVVRIGPNWLSFGRAAAVRDVYGFNSPCEKGGIYGALGSGGGAESLVLSTAKAAHVQRRSVVAASYAAGNIRAWEPKVVDSTSTLVSKLDALCAAAPSSGADAVPEHEPTFDARLWSLLYSFECTIKIGLSKDMGLLAQGSDVVSVELSKGITVRAPIIECLRSRSRATATIVWDVANFPWLKKATALVSTWYERQWRNASIWSAWIEQATMERIERGKKGEYLEDLFQPMVQRAKGSETEFCHIDRVAEVHQIVHGGGEKTGISIANTLYYLLKHPETLARLRGELDESLTEDDAVAPWSKVKRMTYLRACVKESLRLSPPVASDLPRTTPRDRAYVVAGEAVPPGTDVSISAYTAHRDPAIFVDPEAFCPDRWIITADAERLRDMTAAYIPFSTGARACVGRNLALLMQLVFVATVVHRYDFALPSPDWTVEWEECFTLWPRELPLKISKRQMNTQSRVEGGVDRLVLQGAEKRNRTG</sequence>
<dbReference type="InterPro" id="IPR050121">
    <property type="entry name" value="Cytochrome_P450_monoxygenase"/>
</dbReference>
<evidence type="ECO:0000256" key="4">
    <source>
        <dbReference type="ARBA" id="ARBA00023004"/>
    </source>
</evidence>
<dbReference type="Gene3D" id="1.10.630.10">
    <property type="entry name" value="Cytochrome P450"/>
    <property type="match status" value="1"/>
</dbReference>
<dbReference type="PANTHER" id="PTHR24305">
    <property type="entry name" value="CYTOCHROME P450"/>
    <property type="match status" value="1"/>
</dbReference>
<gene>
    <name evidence="7" type="ORF">IF1G_00254</name>
</gene>
<reference evidence="7 8" key="1">
    <citation type="journal article" date="2019" name="Appl. Microbiol. Biotechnol.">
        <title>Genome sequence of Isaria javanica and comparative genome analysis insights into family S53 peptidase evolution in fungal entomopathogens.</title>
        <authorList>
            <person name="Lin R."/>
            <person name="Zhang X."/>
            <person name="Xin B."/>
            <person name="Zou M."/>
            <person name="Gao Y."/>
            <person name="Qin F."/>
            <person name="Hu Q."/>
            <person name="Xie B."/>
            <person name="Cheng X."/>
        </authorList>
    </citation>
    <scope>NUCLEOTIDE SEQUENCE [LARGE SCALE GENOMIC DNA]</scope>
    <source>
        <strain evidence="7 8">IJ1G</strain>
    </source>
</reference>
<keyword evidence="2 5" id="KW-0349">Heme</keyword>
<dbReference type="GO" id="GO:0005506">
    <property type="term" value="F:iron ion binding"/>
    <property type="evidence" value="ECO:0007669"/>
    <property type="project" value="InterPro"/>
</dbReference>
<dbReference type="Proteomes" id="UP000315783">
    <property type="component" value="Unassembled WGS sequence"/>
</dbReference>
<dbReference type="SUPFAM" id="SSF48264">
    <property type="entry name" value="Cytochrome P450"/>
    <property type="match status" value="1"/>
</dbReference>
<dbReference type="InterPro" id="IPR017972">
    <property type="entry name" value="Cyt_P450_CS"/>
</dbReference>
<comment type="cofactor">
    <cofactor evidence="1 5">
        <name>heme</name>
        <dbReference type="ChEBI" id="CHEBI:30413"/>
    </cofactor>
</comment>
<evidence type="ECO:0000256" key="6">
    <source>
        <dbReference type="RuleBase" id="RU000461"/>
    </source>
</evidence>
<dbReference type="STRING" id="43265.A0A545VF20"/>
<dbReference type="GO" id="GO:0004497">
    <property type="term" value="F:monooxygenase activity"/>
    <property type="evidence" value="ECO:0007669"/>
    <property type="project" value="UniProtKB-KW"/>
</dbReference>
<evidence type="ECO:0000256" key="3">
    <source>
        <dbReference type="ARBA" id="ARBA00022723"/>
    </source>
</evidence>
<evidence type="ECO:0000313" key="7">
    <source>
        <dbReference type="EMBL" id="TQW00323.1"/>
    </source>
</evidence>
<name>A0A545VF20_9HYPO</name>
<dbReference type="PROSITE" id="PS00086">
    <property type="entry name" value="CYTOCHROME_P450"/>
    <property type="match status" value="1"/>
</dbReference>
<evidence type="ECO:0000256" key="2">
    <source>
        <dbReference type="ARBA" id="ARBA00022617"/>
    </source>
</evidence>
<accession>A0A545VF20</accession>
<dbReference type="Pfam" id="PF00067">
    <property type="entry name" value="p450"/>
    <property type="match status" value="1"/>
</dbReference>
<keyword evidence="3 5" id="KW-0479">Metal-binding</keyword>
<dbReference type="GO" id="GO:0016705">
    <property type="term" value="F:oxidoreductase activity, acting on paired donors, with incorporation or reduction of molecular oxygen"/>
    <property type="evidence" value="ECO:0007669"/>
    <property type="project" value="InterPro"/>
</dbReference>